<protein>
    <submittedName>
        <fullName evidence="8">Fur family ferric uptake transcriptional regulator</fullName>
    </submittedName>
</protein>
<keyword evidence="9" id="KW-1185">Reference proteome</keyword>
<dbReference type="Gene3D" id="3.30.1490.190">
    <property type="match status" value="1"/>
</dbReference>
<accession>A0A7W5BE64</accession>
<sequence>MNITKSTEHRAESLIRETGARLTKPRSRVLAFLLQQDEPLTHHEIQERLPGDVLDSVTLYRVLEWLTEHGMIHRIAGADQVWRFNAGAAQHGHEHAHFQCTSCESVTCFTDINLPRKVKLPAGFVSQEVDFLIKGTCPRCSGGK</sequence>
<dbReference type="EMBL" id="JACHXD010000017">
    <property type="protein sequence ID" value="MBB3121502.1"/>
    <property type="molecule type" value="Genomic_DNA"/>
</dbReference>
<comment type="similarity">
    <text evidence="1">Belongs to the Fur family.</text>
</comment>
<feature type="binding site" evidence="7">
    <location>
        <position position="103"/>
    </location>
    <ligand>
        <name>Zn(2+)</name>
        <dbReference type="ChEBI" id="CHEBI:29105"/>
    </ligand>
</feature>
<dbReference type="InterPro" id="IPR036388">
    <property type="entry name" value="WH-like_DNA-bd_sf"/>
</dbReference>
<organism evidence="8 9">
    <name type="scientific">Pseudoduganella violacea</name>
    <dbReference type="NCBI Taxonomy" id="1715466"/>
    <lineage>
        <taxon>Bacteria</taxon>
        <taxon>Pseudomonadati</taxon>
        <taxon>Pseudomonadota</taxon>
        <taxon>Betaproteobacteria</taxon>
        <taxon>Burkholderiales</taxon>
        <taxon>Oxalobacteraceae</taxon>
        <taxon>Telluria group</taxon>
        <taxon>Pseudoduganella</taxon>
    </lineage>
</organism>
<dbReference type="InterPro" id="IPR036390">
    <property type="entry name" value="WH_DNA-bd_sf"/>
</dbReference>
<keyword evidence="6" id="KW-0804">Transcription</keyword>
<evidence type="ECO:0000256" key="5">
    <source>
        <dbReference type="ARBA" id="ARBA00023125"/>
    </source>
</evidence>
<feature type="binding site" evidence="7">
    <location>
        <position position="140"/>
    </location>
    <ligand>
        <name>Zn(2+)</name>
        <dbReference type="ChEBI" id="CHEBI:29105"/>
    </ligand>
</feature>
<keyword evidence="7" id="KW-0479">Metal-binding</keyword>
<dbReference type="GO" id="GO:0008270">
    <property type="term" value="F:zinc ion binding"/>
    <property type="evidence" value="ECO:0007669"/>
    <property type="project" value="TreeGrafter"/>
</dbReference>
<reference evidence="8 9" key="1">
    <citation type="submission" date="2020-08" db="EMBL/GenBank/DDBJ databases">
        <title>Genomic Encyclopedia of Type Strains, Phase III (KMG-III): the genomes of soil and plant-associated and newly described type strains.</title>
        <authorList>
            <person name="Whitman W."/>
        </authorList>
    </citation>
    <scope>NUCLEOTIDE SEQUENCE [LARGE SCALE GENOMIC DNA]</scope>
    <source>
        <strain evidence="8 9">CECT 8897</strain>
    </source>
</reference>
<feature type="binding site" evidence="7">
    <location>
        <position position="100"/>
    </location>
    <ligand>
        <name>Zn(2+)</name>
        <dbReference type="ChEBI" id="CHEBI:29105"/>
    </ligand>
</feature>
<gene>
    <name evidence="8" type="ORF">FHS03_004580</name>
</gene>
<feature type="binding site" evidence="7">
    <location>
        <position position="137"/>
    </location>
    <ligand>
        <name>Zn(2+)</name>
        <dbReference type="ChEBI" id="CHEBI:29105"/>
    </ligand>
</feature>
<dbReference type="Gene3D" id="1.10.10.10">
    <property type="entry name" value="Winged helix-like DNA-binding domain superfamily/Winged helix DNA-binding domain"/>
    <property type="match status" value="1"/>
</dbReference>
<dbReference type="SUPFAM" id="SSF46785">
    <property type="entry name" value="Winged helix' DNA-binding domain"/>
    <property type="match status" value="1"/>
</dbReference>
<dbReference type="InterPro" id="IPR002481">
    <property type="entry name" value="FUR"/>
</dbReference>
<dbReference type="InterPro" id="IPR043135">
    <property type="entry name" value="Fur_C"/>
</dbReference>
<dbReference type="GO" id="GO:0000976">
    <property type="term" value="F:transcription cis-regulatory region binding"/>
    <property type="evidence" value="ECO:0007669"/>
    <property type="project" value="TreeGrafter"/>
</dbReference>
<comment type="caution">
    <text evidence="8">The sequence shown here is derived from an EMBL/GenBank/DDBJ whole genome shotgun (WGS) entry which is preliminary data.</text>
</comment>
<keyword evidence="5" id="KW-0238">DNA-binding</keyword>
<evidence type="ECO:0000313" key="9">
    <source>
        <dbReference type="Proteomes" id="UP000541535"/>
    </source>
</evidence>
<dbReference type="GO" id="GO:1900376">
    <property type="term" value="P:regulation of secondary metabolite biosynthetic process"/>
    <property type="evidence" value="ECO:0007669"/>
    <property type="project" value="TreeGrafter"/>
</dbReference>
<keyword evidence="2" id="KW-0678">Repressor</keyword>
<proteinExistence type="inferred from homology"/>
<evidence type="ECO:0000313" key="8">
    <source>
        <dbReference type="EMBL" id="MBB3121502.1"/>
    </source>
</evidence>
<evidence type="ECO:0000256" key="2">
    <source>
        <dbReference type="ARBA" id="ARBA00022491"/>
    </source>
</evidence>
<comment type="cofactor">
    <cofactor evidence="7">
        <name>Zn(2+)</name>
        <dbReference type="ChEBI" id="CHEBI:29105"/>
    </cofactor>
    <text evidence="7">Binds 1 zinc ion per subunit.</text>
</comment>
<dbReference type="GO" id="GO:0003700">
    <property type="term" value="F:DNA-binding transcription factor activity"/>
    <property type="evidence" value="ECO:0007669"/>
    <property type="project" value="InterPro"/>
</dbReference>
<evidence type="ECO:0000256" key="7">
    <source>
        <dbReference type="PIRSR" id="PIRSR602481-1"/>
    </source>
</evidence>
<name>A0A7W5BE64_9BURK</name>
<dbReference type="PANTHER" id="PTHR33202">
    <property type="entry name" value="ZINC UPTAKE REGULATION PROTEIN"/>
    <property type="match status" value="1"/>
</dbReference>
<dbReference type="Pfam" id="PF01475">
    <property type="entry name" value="FUR"/>
    <property type="match status" value="1"/>
</dbReference>
<dbReference type="Proteomes" id="UP000541535">
    <property type="component" value="Unassembled WGS sequence"/>
</dbReference>
<evidence type="ECO:0000256" key="1">
    <source>
        <dbReference type="ARBA" id="ARBA00007957"/>
    </source>
</evidence>
<evidence type="ECO:0000256" key="3">
    <source>
        <dbReference type="ARBA" id="ARBA00022833"/>
    </source>
</evidence>
<dbReference type="AlphaFoldDB" id="A0A7W5BE64"/>
<evidence type="ECO:0000256" key="6">
    <source>
        <dbReference type="ARBA" id="ARBA00023163"/>
    </source>
</evidence>
<dbReference type="GO" id="GO:0045892">
    <property type="term" value="P:negative regulation of DNA-templated transcription"/>
    <property type="evidence" value="ECO:0007669"/>
    <property type="project" value="TreeGrafter"/>
</dbReference>
<evidence type="ECO:0000256" key="4">
    <source>
        <dbReference type="ARBA" id="ARBA00023015"/>
    </source>
</evidence>
<dbReference type="RefSeq" id="WP_183443209.1">
    <property type="nucleotide sequence ID" value="NZ_JACHXD010000017.1"/>
</dbReference>
<keyword evidence="3 7" id="KW-0862">Zinc</keyword>
<dbReference type="PANTHER" id="PTHR33202:SF7">
    <property type="entry name" value="FERRIC UPTAKE REGULATION PROTEIN"/>
    <property type="match status" value="1"/>
</dbReference>
<keyword evidence="4" id="KW-0805">Transcription regulation</keyword>